<sequence length="243" mass="25679">MALRLLPLFLAFAAWALAQVDPLRPAEEPPLGYRLTLSYAPSALQGVGADERGPYAFLRVGHGLSLSLGLSYRVAPDLFLEGRLGGGYTLFGERRDYGEVGEVLWRGEGRPSLGVGLAYRFPDLWGRPRVRLGLGYPWALEGEASGSLLRDPVVATWALGVSYPRGGVPLLGLGLGLSLVANEVWSLGLGTSLSLPLGLEPPGGALLLRAGYALDPEGKGEVGVWVRYGDGGFALGLELTGPL</sequence>
<name>A0A0N0ZNA5_THESC</name>
<dbReference type="PATRIC" id="fig|37636.3.peg.1880"/>
<dbReference type="AlphaFoldDB" id="A0A0N0ZNA5"/>
<evidence type="ECO:0000256" key="1">
    <source>
        <dbReference type="SAM" id="SignalP"/>
    </source>
</evidence>
<dbReference type="EMBL" id="LJJR01000045">
    <property type="protein sequence ID" value="KPD25815.1"/>
    <property type="molecule type" value="Genomic_DNA"/>
</dbReference>
<comment type="caution">
    <text evidence="2">The sequence shown here is derived from an EMBL/GenBank/DDBJ whole genome shotgun (WGS) entry which is preliminary data.</text>
</comment>
<dbReference type="Proteomes" id="UP000053099">
    <property type="component" value="Unassembled WGS sequence"/>
</dbReference>
<gene>
    <name evidence="2" type="ORF">AN926_11970</name>
</gene>
<organism evidence="2 3">
    <name type="scientific">Thermus scotoductus</name>
    <dbReference type="NCBI Taxonomy" id="37636"/>
    <lineage>
        <taxon>Bacteria</taxon>
        <taxon>Thermotogati</taxon>
        <taxon>Deinococcota</taxon>
        <taxon>Deinococci</taxon>
        <taxon>Thermales</taxon>
        <taxon>Thermaceae</taxon>
        <taxon>Thermus</taxon>
    </lineage>
</organism>
<evidence type="ECO:0000313" key="2">
    <source>
        <dbReference type="EMBL" id="KPD25815.1"/>
    </source>
</evidence>
<keyword evidence="1" id="KW-0732">Signal</keyword>
<dbReference type="RefSeq" id="WP_038070312.1">
    <property type="nucleotide sequence ID" value="NZ_PEMB01000133.1"/>
</dbReference>
<reference evidence="2 3" key="1">
    <citation type="submission" date="2015-09" db="EMBL/GenBank/DDBJ databases">
        <title>Draft genome sequence of Thermus scotoductus strain K1 isolated from a geothermal spring in Nagorno-Karabakh, Armenia.</title>
        <authorList>
            <person name="Saghatelyan A."/>
            <person name="Poghosyan L."/>
            <person name="Panosyan H."/>
            <person name="Birkeland N.-K."/>
        </authorList>
    </citation>
    <scope>NUCLEOTIDE SEQUENCE [LARGE SCALE GENOMIC DNA]</scope>
    <source>
        <strain evidence="2 3">K1</strain>
    </source>
</reference>
<evidence type="ECO:0008006" key="4">
    <source>
        <dbReference type="Google" id="ProtNLM"/>
    </source>
</evidence>
<feature type="chain" id="PRO_5005864926" description="Outer membrane protein beta-barrel domain-containing protein" evidence="1">
    <location>
        <begin position="19"/>
        <end position="243"/>
    </location>
</feature>
<proteinExistence type="predicted"/>
<protein>
    <recommendedName>
        <fullName evidence="4">Outer membrane protein beta-barrel domain-containing protein</fullName>
    </recommendedName>
</protein>
<evidence type="ECO:0000313" key="3">
    <source>
        <dbReference type="Proteomes" id="UP000053099"/>
    </source>
</evidence>
<feature type="signal peptide" evidence="1">
    <location>
        <begin position="1"/>
        <end position="18"/>
    </location>
</feature>
<accession>A0A0N0ZNA5</accession>